<protein>
    <submittedName>
        <fullName evidence="3">BCL2 associated transcription factor 1</fullName>
    </submittedName>
</protein>
<evidence type="ECO:0000313" key="3">
    <source>
        <dbReference type="Ensembl" id="ENSCPGP00000000668.1"/>
    </source>
</evidence>
<feature type="compositionally biased region" description="Basic and acidic residues" evidence="2">
    <location>
        <begin position="309"/>
        <end position="320"/>
    </location>
</feature>
<comment type="similarity">
    <text evidence="1">Belongs to the BCLAF1/THRAP3 family.</text>
</comment>
<feature type="compositionally biased region" description="Basic and acidic residues" evidence="2">
    <location>
        <begin position="128"/>
        <end position="138"/>
    </location>
</feature>
<dbReference type="Ensembl" id="ENSCPGT00000000741.1">
    <property type="protein sequence ID" value="ENSCPGP00000000668.1"/>
    <property type="gene ID" value="ENSCPGG00000000513.1"/>
</dbReference>
<dbReference type="GO" id="GO:0003677">
    <property type="term" value="F:DNA binding"/>
    <property type="evidence" value="ECO:0007669"/>
    <property type="project" value="TreeGrafter"/>
</dbReference>
<dbReference type="GO" id="GO:0016592">
    <property type="term" value="C:mediator complex"/>
    <property type="evidence" value="ECO:0007669"/>
    <property type="project" value="TreeGrafter"/>
</dbReference>
<dbReference type="PANTHER" id="PTHR15268">
    <property type="entry name" value="THRAP3/BCLAF1"/>
    <property type="match status" value="1"/>
</dbReference>
<dbReference type="AlphaFoldDB" id="A0A8C3PGV6"/>
<feature type="compositionally biased region" description="Basic residues" evidence="2">
    <location>
        <begin position="87"/>
        <end position="127"/>
    </location>
</feature>
<reference evidence="3" key="1">
    <citation type="submission" date="2025-08" db="UniProtKB">
        <authorList>
            <consortium name="Ensembl"/>
        </authorList>
    </citation>
    <scope>IDENTIFICATION</scope>
</reference>
<dbReference type="GO" id="GO:0045944">
    <property type="term" value="P:positive regulation of transcription by RNA polymerase II"/>
    <property type="evidence" value="ECO:0007669"/>
    <property type="project" value="TreeGrafter"/>
</dbReference>
<evidence type="ECO:0000256" key="2">
    <source>
        <dbReference type="SAM" id="MobiDB-lite"/>
    </source>
</evidence>
<dbReference type="PANTHER" id="PTHR15268:SF4">
    <property type="entry name" value="BCL-2-ASSOCIATED TRANSCRIPTION FACTOR 1"/>
    <property type="match status" value="1"/>
</dbReference>
<proteinExistence type="inferred from homology"/>
<feature type="compositionally biased region" description="Basic and acidic residues" evidence="2">
    <location>
        <begin position="47"/>
        <end position="63"/>
    </location>
</feature>
<keyword evidence="4" id="KW-1185">Reference proteome</keyword>
<reference evidence="3" key="2">
    <citation type="submission" date="2025-09" db="UniProtKB">
        <authorList>
            <consortium name="Ensembl"/>
        </authorList>
    </citation>
    <scope>IDENTIFICATION</scope>
</reference>
<name>A0A8C3PGV6_9CHAR</name>
<evidence type="ECO:0000256" key="1">
    <source>
        <dbReference type="ARBA" id="ARBA00006481"/>
    </source>
</evidence>
<feature type="compositionally biased region" description="Basic residues" evidence="2">
    <location>
        <begin position="23"/>
        <end position="46"/>
    </location>
</feature>
<dbReference type="Pfam" id="PF15440">
    <property type="entry name" value="THRAP3_BCLAF1"/>
    <property type="match status" value="2"/>
</dbReference>
<evidence type="ECO:0000313" key="4">
    <source>
        <dbReference type="Proteomes" id="UP000694419"/>
    </source>
</evidence>
<feature type="compositionally biased region" description="Polar residues" evidence="2">
    <location>
        <begin position="187"/>
        <end position="210"/>
    </location>
</feature>
<dbReference type="InterPro" id="IPR029199">
    <property type="entry name" value="THRAP3_BCLAF1"/>
</dbReference>
<dbReference type="GO" id="GO:0003712">
    <property type="term" value="F:transcription coregulator activity"/>
    <property type="evidence" value="ECO:0007669"/>
    <property type="project" value="TreeGrafter"/>
</dbReference>
<accession>A0A8C3PGV6</accession>
<dbReference type="Proteomes" id="UP000694419">
    <property type="component" value="Unplaced"/>
</dbReference>
<feature type="region of interest" description="Disordered" evidence="2">
    <location>
        <begin position="1"/>
        <end position="320"/>
    </location>
</feature>
<sequence length="424" mass="47760">MGRSNSRSHSSRSKSRSQSSSRSRSRSHSRKKRYSSRSRSRTYSRSRSRDRVYSRDYRRDYRNNRGMRRPYGYRGRGRGYYQGGGGRYHRGGYRPVWNRRHSRSPRRGRSRSRSPKRSKSPVSSKRRASLEKQAKKTEGAPLQDSPLKNKSQDEQKDTFEHDPSESLDDFNKSSAASGDIWPGLSAYDNSPRSPHSPSIATPPSQSSSCSDAPLLSTAHSAKDTPQHSHSIQHSPERSGSGSLGNGSSRYSPSQNSPLHHIPSRRSPAKTIPSQSAPREEARVRSFYPEGGEQEAAKGGKFMKSPPLHKNLDAREKSTFREESPLRIKMIASDSHRPEVKLKMAPVPLDDSNRPASLTKDRLLASTLVHSVKKEQEFRSIFDHIKLPQASKSTSESFIQHIVSLVHHVKGPGMCFEMAKSMLQK</sequence>
<feature type="compositionally biased region" description="Basic and acidic residues" evidence="2">
    <location>
        <begin position="150"/>
        <end position="164"/>
    </location>
</feature>
<organism evidence="3 4">
    <name type="scientific">Calidris pygmaea</name>
    <name type="common">Spoon-billed sandpiper</name>
    <dbReference type="NCBI Taxonomy" id="425635"/>
    <lineage>
        <taxon>Eukaryota</taxon>
        <taxon>Metazoa</taxon>
        <taxon>Chordata</taxon>
        <taxon>Craniata</taxon>
        <taxon>Vertebrata</taxon>
        <taxon>Euteleostomi</taxon>
        <taxon>Archelosauria</taxon>
        <taxon>Archosauria</taxon>
        <taxon>Dinosauria</taxon>
        <taxon>Saurischia</taxon>
        <taxon>Theropoda</taxon>
        <taxon>Coelurosauria</taxon>
        <taxon>Aves</taxon>
        <taxon>Neognathae</taxon>
        <taxon>Neoaves</taxon>
        <taxon>Charadriiformes</taxon>
        <taxon>Scolopacidae</taxon>
        <taxon>Calidris</taxon>
    </lineage>
</organism>